<comment type="caution">
    <text evidence="1">The sequence shown here is derived from an EMBL/GenBank/DDBJ whole genome shotgun (WGS) entry which is preliminary data.</text>
</comment>
<gene>
    <name evidence="1" type="ORF">LCGC14_1649220</name>
</gene>
<proteinExistence type="predicted"/>
<sequence length="43" mass="4997">MKCDGCDRKMELIRLEDLNDESGAEEELYRCPKCGNIKGQIEY</sequence>
<accession>A0A0F9KD87</accession>
<protein>
    <recommendedName>
        <fullName evidence="2">TFIIS-type domain-containing protein</fullName>
    </recommendedName>
</protein>
<evidence type="ECO:0000313" key="1">
    <source>
        <dbReference type="EMBL" id="KKM20073.1"/>
    </source>
</evidence>
<reference evidence="1" key="1">
    <citation type="journal article" date="2015" name="Nature">
        <title>Complex archaea that bridge the gap between prokaryotes and eukaryotes.</title>
        <authorList>
            <person name="Spang A."/>
            <person name="Saw J.H."/>
            <person name="Jorgensen S.L."/>
            <person name="Zaremba-Niedzwiedzka K."/>
            <person name="Martijn J."/>
            <person name="Lind A.E."/>
            <person name="van Eijk R."/>
            <person name="Schleper C."/>
            <person name="Guy L."/>
            <person name="Ettema T.J."/>
        </authorList>
    </citation>
    <scope>NUCLEOTIDE SEQUENCE</scope>
</reference>
<organism evidence="1">
    <name type="scientific">marine sediment metagenome</name>
    <dbReference type="NCBI Taxonomy" id="412755"/>
    <lineage>
        <taxon>unclassified sequences</taxon>
        <taxon>metagenomes</taxon>
        <taxon>ecological metagenomes</taxon>
    </lineage>
</organism>
<evidence type="ECO:0008006" key="2">
    <source>
        <dbReference type="Google" id="ProtNLM"/>
    </source>
</evidence>
<name>A0A0F9KD87_9ZZZZ</name>
<dbReference type="AlphaFoldDB" id="A0A0F9KD87"/>
<dbReference type="EMBL" id="LAZR01013846">
    <property type="protein sequence ID" value="KKM20073.1"/>
    <property type="molecule type" value="Genomic_DNA"/>
</dbReference>